<feature type="non-terminal residue" evidence="1">
    <location>
        <position position="207"/>
    </location>
</feature>
<keyword evidence="2" id="KW-1185">Reference proteome</keyword>
<dbReference type="InterPro" id="IPR036397">
    <property type="entry name" value="RNaseH_sf"/>
</dbReference>
<feature type="non-terminal residue" evidence="1">
    <location>
        <position position="1"/>
    </location>
</feature>
<gene>
    <name evidence="1" type="ORF">PCOR1329_LOCUS42469</name>
</gene>
<proteinExistence type="predicted"/>
<dbReference type="SUPFAM" id="SSF53098">
    <property type="entry name" value="Ribonuclease H-like"/>
    <property type="match status" value="1"/>
</dbReference>
<evidence type="ECO:0000313" key="1">
    <source>
        <dbReference type="EMBL" id="CAK0849888.1"/>
    </source>
</evidence>
<sequence>DHPWIRQSAKLCDEAIRDITNGTNLELWLRGLLPSTWNSVPPPPSWGMPCLPYYIDWDGPTVTFEGKVNFEDRIECKLAFLDGSASSCDARLARAGWGVYFAQSAACVENDDPDTPRPRACGGLDGAQTVPCAELAALWWALKMTKGPIWLYTGSQIVYDGWHGSSDTSGELKGWWKRVFTEDQGNDLADKFAQLGVEQVSAEMDPE</sequence>
<dbReference type="Proteomes" id="UP001189429">
    <property type="component" value="Unassembled WGS sequence"/>
</dbReference>
<organism evidence="1 2">
    <name type="scientific">Prorocentrum cordatum</name>
    <dbReference type="NCBI Taxonomy" id="2364126"/>
    <lineage>
        <taxon>Eukaryota</taxon>
        <taxon>Sar</taxon>
        <taxon>Alveolata</taxon>
        <taxon>Dinophyceae</taxon>
        <taxon>Prorocentrales</taxon>
        <taxon>Prorocentraceae</taxon>
        <taxon>Prorocentrum</taxon>
    </lineage>
</organism>
<dbReference type="Gene3D" id="3.30.420.10">
    <property type="entry name" value="Ribonuclease H-like superfamily/Ribonuclease H"/>
    <property type="match status" value="1"/>
</dbReference>
<evidence type="ECO:0000313" key="2">
    <source>
        <dbReference type="Proteomes" id="UP001189429"/>
    </source>
</evidence>
<accession>A0ABN9TUL0</accession>
<reference evidence="1" key="1">
    <citation type="submission" date="2023-10" db="EMBL/GenBank/DDBJ databases">
        <authorList>
            <person name="Chen Y."/>
            <person name="Shah S."/>
            <person name="Dougan E. K."/>
            <person name="Thang M."/>
            <person name="Chan C."/>
        </authorList>
    </citation>
    <scope>NUCLEOTIDE SEQUENCE [LARGE SCALE GENOMIC DNA]</scope>
</reference>
<dbReference type="EMBL" id="CAUYUJ010015102">
    <property type="protein sequence ID" value="CAK0849888.1"/>
    <property type="molecule type" value="Genomic_DNA"/>
</dbReference>
<protein>
    <recommendedName>
        <fullName evidence="3">RNase H type-1 domain-containing protein</fullName>
    </recommendedName>
</protein>
<name>A0ABN9TUL0_9DINO</name>
<dbReference type="InterPro" id="IPR012337">
    <property type="entry name" value="RNaseH-like_sf"/>
</dbReference>
<comment type="caution">
    <text evidence="1">The sequence shown here is derived from an EMBL/GenBank/DDBJ whole genome shotgun (WGS) entry which is preliminary data.</text>
</comment>
<evidence type="ECO:0008006" key="3">
    <source>
        <dbReference type="Google" id="ProtNLM"/>
    </source>
</evidence>